<dbReference type="EMBL" id="JASSZA010000005">
    <property type="protein sequence ID" value="KAK2111769.1"/>
    <property type="molecule type" value="Genomic_DNA"/>
</dbReference>
<dbReference type="PANTHER" id="PTHR10972:SF85">
    <property type="entry name" value="OXYSTEROL-BINDING PROTEIN-RELATED PROTEIN 7"/>
    <property type="match status" value="1"/>
</dbReference>
<dbReference type="Pfam" id="PF01237">
    <property type="entry name" value="Oxysterol_BP"/>
    <property type="match status" value="1"/>
</dbReference>
<name>A0ABQ9VQX2_SAGOE</name>
<keyword evidence="1" id="KW-0175">Coiled coil</keyword>
<dbReference type="PANTHER" id="PTHR10972">
    <property type="entry name" value="OXYSTEROL-BINDING PROTEIN-RELATED"/>
    <property type="match status" value="1"/>
</dbReference>
<comment type="caution">
    <text evidence="2">The sequence shown here is derived from an EMBL/GenBank/DDBJ whole genome shotgun (WGS) entry which is preliminary data.</text>
</comment>
<reference evidence="2 3" key="1">
    <citation type="submission" date="2023-05" db="EMBL/GenBank/DDBJ databases">
        <title>B98-5 Cell Line De Novo Hybrid Assembly: An Optical Mapping Approach.</title>
        <authorList>
            <person name="Kananen K."/>
            <person name="Auerbach J.A."/>
            <person name="Kautto E."/>
            <person name="Blachly J.S."/>
        </authorList>
    </citation>
    <scope>NUCLEOTIDE SEQUENCE [LARGE SCALE GENOMIC DNA]</scope>
    <source>
        <strain evidence="2">B95-8</strain>
        <tissue evidence="2">Cell line</tissue>
    </source>
</reference>
<dbReference type="InterPro" id="IPR037239">
    <property type="entry name" value="OSBP_sf"/>
</dbReference>
<keyword evidence="3" id="KW-1185">Reference proteome</keyword>
<dbReference type="Proteomes" id="UP001266305">
    <property type="component" value="Unassembled WGS sequence"/>
</dbReference>
<dbReference type="SUPFAM" id="SSF144000">
    <property type="entry name" value="Oxysterol-binding protein-like"/>
    <property type="match status" value="1"/>
</dbReference>
<evidence type="ECO:0000313" key="2">
    <source>
        <dbReference type="EMBL" id="KAK2111769.1"/>
    </source>
</evidence>
<gene>
    <name evidence="2" type="primary">OSBPL7_3</name>
    <name evidence="2" type="ORF">P7K49_011515</name>
</gene>
<evidence type="ECO:0000313" key="3">
    <source>
        <dbReference type="Proteomes" id="UP001266305"/>
    </source>
</evidence>
<feature type="coiled-coil region" evidence="1">
    <location>
        <begin position="123"/>
        <end position="150"/>
    </location>
</feature>
<dbReference type="Gene3D" id="3.30.70.3490">
    <property type="match status" value="1"/>
</dbReference>
<organism evidence="2 3">
    <name type="scientific">Saguinus oedipus</name>
    <name type="common">Cotton-top tamarin</name>
    <name type="synonym">Oedipomidas oedipus</name>
    <dbReference type="NCBI Taxonomy" id="9490"/>
    <lineage>
        <taxon>Eukaryota</taxon>
        <taxon>Metazoa</taxon>
        <taxon>Chordata</taxon>
        <taxon>Craniata</taxon>
        <taxon>Vertebrata</taxon>
        <taxon>Euteleostomi</taxon>
        <taxon>Mammalia</taxon>
        <taxon>Eutheria</taxon>
        <taxon>Euarchontoglires</taxon>
        <taxon>Primates</taxon>
        <taxon>Haplorrhini</taxon>
        <taxon>Platyrrhini</taxon>
        <taxon>Cebidae</taxon>
        <taxon>Callitrichinae</taxon>
        <taxon>Saguinus</taxon>
    </lineage>
</organism>
<proteinExistence type="predicted"/>
<dbReference type="InterPro" id="IPR000648">
    <property type="entry name" value="Oxysterol-bd"/>
</dbReference>
<accession>A0ABQ9VQX2</accession>
<protein>
    <submittedName>
        <fullName evidence="2">Oxysterol-binding protein- protein 7</fullName>
    </submittedName>
</protein>
<evidence type="ECO:0000256" key="1">
    <source>
        <dbReference type="SAM" id="Coils"/>
    </source>
</evidence>
<sequence>MFTRCRALCSVGVAVSSTDFLGNGTRGCTGDPCRAASASGNPVSGGVTEGWVRLERLRPGSPAPAPCLPPDSMPPDHERNFGFTQFALELNELTAELKRSLPSTDTRLRPDQRYLEEGNIQAAEAQKRRIEQLQRDRRKVMEENNIIHQARFFRRQTDSSGKEWWVTNNTYWRLRAEPGYGNMDGAVLW</sequence>